<dbReference type="InterPro" id="IPR019887">
    <property type="entry name" value="Tscrpt_reg_AsnC/Lrp_C"/>
</dbReference>
<evidence type="ECO:0000256" key="3">
    <source>
        <dbReference type="ARBA" id="ARBA00023163"/>
    </source>
</evidence>
<dbReference type="AlphaFoldDB" id="A0A840NN41"/>
<dbReference type="GO" id="GO:0043200">
    <property type="term" value="P:response to amino acid"/>
    <property type="evidence" value="ECO:0007669"/>
    <property type="project" value="TreeGrafter"/>
</dbReference>
<reference evidence="5 6" key="1">
    <citation type="submission" date="2020-08" db="EMBL/GenBank/DDBJ databases">
        <title>Sequencing the genomes of 1000 actinobacteria strains.</title>
        <authorList>
            <person name="Klenk H.-P."/>
        </authorList>
    </citation>
    <scope>NUCLEOTIDE SEQUENCE [LARGE SCALE GENOMIC DNA]</scope>
    <source>
        <strain evidence="5 6">DSM 45582</strain>
    </source>
</reference>
<dbReference type="PROSITE" id="PS50956">
    <property type="entry name" value="HTH_ASNC_2"/>
    <property type="match status" value="1"/>
</dbReference>
<dbReference type="InterPro" id="IPR036388">
    <property type="entry name" value="WH-like_DNA-bd_sf"/>
</dbReference>
<keyword evidence="2 5" id="KW-0238">DNA-binding</keyword>
<evidence type="ECO:0000313" key="6">
    <source>
        <dbReference type="Proteomes" id="UP000580474"/>
    </source>
</evidence>
<dbReference type="SUPFAM" id="SSF46785">
    <property type="entry name" value="Winged helix' DNA-binding domain"/>
    <property type="match status" value="1"/>
</dbReference>
<keyword evidence="1" id="KW-0805">Transcription regulation</keyword>
<accession>A0A840NN41</accession>
<dbReference type="InterPro" id="IPR011991">
    <property type="entry name" value="ArsR-like_HTH"/>
</dbReference>
<evidence type="ECO:0000256" key="2">
    <source>
        <dbReference type="ARBA" id="ARBA00023125"/>
    </source>
</evidence>
<dbReference type="PANTHER" id="PTHR30154:SF34">
    <property type="entry name" value="TRANSCRIPTIONAL REGULATOR AZLB"/>
    <property type="match status" value="1"/>
</dbReference>
<dbReference type="PANTHER" id="PTHR30154">
    <property type="entry name" value="LEUCINE-RESPONSIVE REGULATORY PROTEIN"/>
    <property type="match status" value="1"/>
</dbReference>
<dbReference type="InterPro" id="IPR036390">
    <property type="entry name" value="WH_DNA-bd_sf"/>
</dbReference>
<dbReference type="GO" id="GO:0005829">
    <property type="term" value="C:cytosol"/>
    <property type="evidence" value="ECO:0007669"/>
    <property type="project" value="TreeGrafter"/>
</dbReference>
<dbReference type="RefSeq" id="WP_184480114.1">
    <property type="nucleotide sequence ID" value="NZ_JACHIV010000001.1"/>
</dbReference>
<dbReference type="GO" id="GO:0043565">
    <property type="term" value="F:sequence-specific DNA binding"/>
    <property type="evidence" value="ECO:0007669"/>
    <property type="project" value="InterPro"/>
</dbReference>
<dbReference type="Gene3D" id="1.10.10.10">
    <property type="entry name" value="Winged helix-like DNA-binding domain superfamily/Winged helix DNA-binding domain"/>
    <property type="match status" value="1"/>
</dbReference>
<feature type="domain" description="HTH asnC-type" evidence="4">
    <location>
        <begin position="21"/>
        <end position="82"/>
    </location>
</feature>
<dbReference type="EMBL" id="JACHIV010000001">
    <property type="protein sequence ID" value="MBB5070512.1"/>
    <property type="molecule type" value="Genomic_DNA"/>
</dbReference>
<evidence type="ECO:0000256" key="1">
    <source>
        <dbReference type="ARBA" id="ARBA00023015"/>
    </source>
</evidence>
<keyword evidence="6" id="KW-1185">Reference proteome</keyword>
<gene>
    <name evidence="5" type="ORF">BJ969_003600</name>
</gene>
<name>A0A840NN41_9PSEU</name>
<keyword evidence="3" id="KW-0804">Transcription</keyword>
<organism evidence="5 6">
    <name type="scientific">Saccharopolyspora gloriosae</name>
    <dbReference type="NCBI Taxonomy" id="455344"/>
    <lineage>
        <taxon>Bacteria</taxon>
        <taxon>Bacillati</taxon>
        <taxon>Actinomycetota</taxon>
        <taxon>Actinomycetes</taxon>
        <taxon>Pseudonocardiales</taxon>
        <taxon>Pseudonocardiaceae</taxon>
        <taxon>Saccharopolyspora</taxon>
    </lineage>
</organism>
<dbReference type="Pfam" id="PF01037">
    <property type="entry name" value="AsnC_trans_reg"/>
    <property type="match status" value="1"/>
</dbReference>
<dbReference type="InterPro" id="IPR019888">
    <property type="entry name" value="Tscrpt_reg_AsnC-like"/>
</dbReference>
<dbReference type="InterPro" id="IPR000485">
    <property type="entry name" value="AsnC-type_HTH_dom"/>
</dbReference>
<dbReference type="Gene3D" id="3.30.70.920">
    <property type="match status" value="1"/>
</dbReference>
<evidence type="ECO:0000259" key="4">
    <source>
        <dbReference type="PROSITE" id="PS50956"/>
    </source>
</evidence>
<dbReference type="Pfam" id="PF13404">
    <property type="entry name" value="HTH_AsnC-type"/>
    <property type="match status" value="1"/>
</dbReference>
<comment type="caution">
    <text evidence="5">The sequence shown here is derived from an EMBL/GenBank/DDBJ whole genome shotgun (WGS) entry which is preliminary data.</text>
</comment>
<sequence>MTEKVRAAPVDHQAAAGPVVLDELDRSVLALLRADARMSVRAIARELNRSPGAVGERIARLEAAQVITGYHAEVDLARLGYLHTLVVVRTNDDQHSDSCAETLSHLEEVHTVWVVTGSWDLVVECYVRDAFHLRELLQGTLRGIEGVIHTEAMIVLDSVGAAGEQADEHDRPVG</sequence>
<proteinExistence type="predicted"/>
<dbReference type="Proteomes" id="UP000580474">
    <property type="component" value="Unassembled WGS sequence"/>
</dbReference>
<dbReference type="CDD" id="cd00090">
    <property type="entry name" value="HTH_ARSR"/>
    <property type="match status" value="1"/>
</dbReference>
<dbReference type="SUPFAM" id="SSF54909">
    <property type="entry name" value="Dimeric alpha+beta barrel"/>
    <property type="match status" value="1"/>
</dbReference>
<dbReference type="InterPro" id="IPR011008">
    <property type="entry name" value="Dimeric_a/b-barrel"/>
</dbReference>
<evidence type="ECO:0000313" key="5">
    <source>
        <dbReference type="EMBL" id="MBB5070512.1"/>
    </source>
</evidence>
<dbReference type="SMART" id="SM00344">
    <property type="entry name" value="HTH_ASNC"/>
    <property type="match status" value="1"/>
</dbReference>
<protein>
    <submittedName>
        <fullName evidence="5">DNA-binding Lrp family transcriptional regulator</fullName>
    </submittedName>
</protein>
<dbReference type="PRINTS" id="PR00033">
    <property type="entry name" value="HTHASNC"/>
</dbReference>